<evidence type="ECO:0000256" key="10">
    <source>
        <dbReference type="ARBA" id="ARBA00069363"/>
    </source>
</evidence>
<dbReference type="SMART" id="SM01011">
    <property type="entry name" value="AMP_N"/>
    <property type="match status" value="1"/>
</dbReference>
<keyword evidence="6 13" id="KW-0479">Metal-binding</keyword>
<keyword evidence="16" id="KW-1185">Reference proteome</keyword>
<evidence type="ECO:0000256" key="1">
    <source>
        <dbReference type="ARBA" id="ARBA00001424"/>
    </source>
</evidence>
<evidence type="ECO:0000256" key="2">
    <source>
        <dbReference type="ARBA" id="ARBA00001936"/>
    </source>
</evidence>
<dbReference type="PANTHER" id="PTHR43226">
    <property type="entry name" value="XAA-PRO AMINOPEPTIDASE 3"/>
    <property type="match status" value="1"/>
</dbReference>
<comment type="similarity">
    <text evidence="3 13">Belongs to the peptidase M24B family.</text>
</comment>
<sequence length="448" mass="49129">MSLPVADLAPFAERRRRVLDWMRGQGGGVAVLAAGKPPTRNRDSEYPFRPDSDFYYLTGFVEPDAWLVLIAGADDRALLFCRARHAEHEIWEGKRFGPQAAATHFQMDDAYSVESLDELLPAWLMDQPTLWLGLADDLVAPKARGWLAQARERTRAGARAPEQLRDLSGLLAEMRLVKDASEIATMRQAARISAHAHARAMRAVRPGMHEYELEAELLYEFRRQGAQAVAYSSIVAGGANACVLHYPAGDAVLRDGDLVLIDAGCELDCYASDITRTFPVNGKYSGPQRALYDLTVAAQDAAAAATRPGASWNDAHLAAVRVLTQGLIDEGLLQGSLDGAIESSAYSRFYMHRTGHWLGLDVHDVGDYRGSPAAQAAAGERPWRTLEAGMMLTIEPGLYVRAADDVPARFWNIGIRTEDDALVTETGCELITRAVPVNAREIEALMRE</sequence>
<evidence type="ECO:0000256" key="8">
    <source>
        <dbReference type="ARBA" id="ARBA00023049"/>
    </source>
</evidence>
<evidence type="ECO:0000256" key="6">
    <source>
        <dbReference type="ARBA" id="ARBA00022723"/>
    </source>
</evidence>
<evidence type="ECO:0000256" key="11">
    <source>
        <dbReference type="ARBA" id="ARBA00075356"/>
    </source>
</evidence>
<evidence type="ECO:0000313" key="15">
    <source>
        <dbReference type="EMBL" id="OZI45640.1"/>
    </source>
</evidence>
<keyword evidence="8" id="KW-0482">Metalloprotease</keyword>
<gene>
    <name evidence="15" type="ORF">CAL25_20580</name>
</gene>
<comment type="catalytic activity">
    <reaction evidence="1">
        <text>Release of any N-terminal amino acid, including proline, that is linked to proline, even from a dipeptide or tripeptide.</text>
        <dbReference type="EC" id="3.4.11.9"/>
    </reaction>
</comment>
<dbReference type="PANTHER" id="PTHR43226:SF4">
    <property type="entry name" value="XAA-PRO AMINOPEPTIDASE 3"/>
    <property type="match status" value="1"/>
</dbReference>
<protein>
    <recommendedName>
        <fullName evidence="10">Xaa-Pro aminopeptidase</fullName>
        <ecNumber evidence="4">3.4.11.9</ecNumber>
    </recommendedName>
    <alternativeName>
        <fullName evidence="11">Aminopeptidase P II</fullName>
    </alternativeName>
    <alternativeName>
        <fullName evidence="12">X-Pro aminopeptidase</fullName>
    </alternativeName>
</protein>
<dbReference type="InterPro" id="IPR036005">
    <property type="entry name" value="Creatinase/aminopeptidase-like"/>
</dbReference>
<dbReference type="AlphaFoldDB" id="A0A261T958"/>
<dbReference type="Pfam" id="PF00557">
    <property type="entry name" value="Peptidase_M24"/>
    <property type="match status" value="1"/>
</dbReference>
<comment type="cofactor">
    <cofactor evidence="2">
        <name>Mn(2+)</name>
        <dbReference type="ChEBI" id="CHEBI:29035"/>
    </cofactor>
</comment>
<evidence type="ECO:0000313" key="16">
    <source>
        <dbReference type="Proteomes" id="UP000216913"/>
    </source>
</evidence>
<dbReference type="SUPFAM" id="SSF53092">
    <property type="entry name" value="Creatinase/prolidase N-terminal domain"/>
    <property type="match status" value="1"/>
</dbReference>
<dbReference type="PROSITE" id="PS00491">
    <property type="entry name" value="PROLINE_PEPTIDASE"/>
    <property type="match status" value="1"/>
</dbReference>
<dbReference type="GO" id="GO:0006508">
    <property type="term" value="P:proteolysis"/>
    <property type="evidence" value="ECO:0007669"/>
    <property type="project" value="UniProtKB-KW"/>
</dbReference>
<keyword evidence="15" id="KW-0031">Aminopeptidase</keyword>
<dbReference type="SUPFAM" id="SSF55920">
    <property type="entry name" value="Creatinase/aminopeptidase"/>
    <property type="match status" value="1"/>
</dbReference>
<dbReference type="InterPro" id="IPR000994">
    <property type="entry name" value="Pept_M24"/>
</dbReference>
<dbReference type="Pfam" id="PF05195">
    <property type="entry name" value="AMP_N"/>
    <property type="match status" value="1"/>
</dbReference>
<keyword evidence="7" id="KW-0378">Hydrolase</keyword>
<comment type="caution">
    <text evidence="15">The sequence shown here is derived from an EMBL/GenBank/DDBJ whole genome shotgun (WGS) entry which is preliminary data.</text>
</comment>
<evidence type="ECO:0000256" key="12">
    <source>
        <dbReference type="ARBA" id="ARBA00081411"/>
    </source>
</evidence>
<dbReference type="CDD" id="cd01087">
    <property type="entry name" value="Prolidase"/>
    <property type="match status" value="1"/>
</dbReference>
<reference evidence="15 16" key="1">
    <citation type="submission" date="2017-05" db="EMBL/GenBank/DDBJ databases">
        <title>Complete and WGS of Bordetella genogroups.</title>
        <authorList>
            <person name="Spilker T."/>
            <person name="LiPuma J."/>
        </authorList>
    </citation>
    <scope>NUCLEOTIDE SEQUENCE [LARGE SCALE GENOMIC DNA]</scope>
    <source>
        <strain evidence="15 16">AU10456</strain>
    </source>
</reference>
<keyword evidence="9" id="KW-0464">Manganese</keyword>
<dbReference type="InterPro" id="IPR029149">
    <property type="entry name" value="Creatin/AminoP/Spt16_N"/>
</dbReference>
<evidence type="ECO:0000256" key="5">
    <source>
        <dbReference type="ARBA" id="ARBA00022670"/>
    </source>
</evidence>
<dbReference type="FunFam" id="3.90.230.10:FF:000002">
    <property type="entry name" value="Xaa-Pro aminopeptidase 3"/>
    <property type="match status" value="1"/>
</dbReference>
<dbReference type="Proteomes" id="UP000216913">
    <property type="component" value="Unassembled WGS sequence"/>
</dbReference>
<evidence type="ECO:0000256" key="7">
    <source>
        <dbReference type="ARBA" id="ARBA00022801"/>
    </source>
</evidence>
<dbReference type="OrthoDB" id="9806388at2"/>
<keyword evidence="5" id="KW-0645">Protease</keyword>
<evidence type="ECO:0000256" key="13">
    <source>
        <dbReference type="RuleBase" id="RU000590"/>
    </source>
</evidence>
<evidence type="ECO:0000259" key="14">
    <source>
        <dbReference type="SMART" id="SM01011"/>
    </source>
</evidence>
<dbReference type="GO" id="GO:0030145">
    <property type="term" value="F:manganese ion binding"/>
    <property type="evidence" value="ECO:0007669"/>
    <property type="project" value="InterPro"/>
</dbReference>
<feature type="domain" description="Aminopeptidase P N-terminal" evidence="14">
    <location>
        <begin position="6"/>
        <end position="141"/>
    </location>
</feature>
<dbReference type="GO" id="GO:0005829">
    <property type="term" value="C:cytosol"/>
    <property type="evidence" value="ECO:0007669"/>
    <property type="project" value="TreeGrafter"/>
</dbReference>
<dbReference type="InterPro" id="IPR007865">
    <property type="entry name" value="Aminopep_P_N"/>
</dbReference>
<dbReference type="Gene3D" id="3.90.230.10">
    <property type="entry name" value="Creatinase/methionine aminopeptidase superfamily"/>
    <property type="match status" value="1"/>
</dbReference>
<dbReference type="InterPro" id="IPR001131">
    <property type="entry name" value="Peptidase_M24B_aminopep-P_CS"/>
</dbReference>
<name>A0A261T958_9BORD</name>
<proteinExistence type="inferred from homology"/>
<dbReference type="EMBL" id="NEVP01000012">
    <property type="protein sequence ID" value="OZI45640.1"/>
    <property type="molecule type" value="Genomic_DNA"/>
</dbReference>
<evidence type="ECO:0000256" key="3">
    <source>
        <dbReference type="ARBA" id="ARBA00008766"/>
    </source>
</evidence>
<evidence type="ECO:0000256" key="9">
    <source>
        <dbReference type="ARBA" id="ARBA00023211"/>
    </source>
</evidence>
<accession>A0A261T958</accession>
<dbReference type="RefSeq" id="WP_094803385.1">
    <property type="nucleotide sequence ID" value="NZ_NEVP01000012.1"/>
</dbReference>
<organism evidence="15 16">
    <name type="scientific">Bordetella genomosp. 5</name>
    <dbReference type="NCBI Taxonomy" id="1395608"/>
    <lineage>
        <taxon>Bacteria</taxon>
        <taxon>Pseudomonadati</taxon>
        <taxon>Pseudomonadota</taxon>
        <taxon>Betaproteobacteria</taxon>
        <taxon>Burkholderiales</taxon>
        <taxon>Alcaligenaceae</taxon>
        <taxon>Bordetella</taxon>
    </lineage>
</organism>
<dbReference type="Gene3D" id="3.40.350.10">
    <property type="entry name" value="Creatinase/prolidase N-terminal domain"/>
    <property type="match status" value="1"/>
</dbReference>
<evidence type="ECO:0000256" key="4">
    <source>
        <dbReference type="ARBA" id="ARBA00012574"/>
    </source>
</evidence>
<dbReference type="InterPro" id="IPR052433">
    <property type="entry name" value="X-Pro_dipept-like"/>
</dbReference>
<dbReference type="EC" id="3.4.11.9" evidence="4"/>
<dbReference type="GO" id="GO:0070006">
    <property type="term" value="F:metalloaminopeptidase activity"/>
    <property type="evidence" value="ECO:0007669"/>
    <property type="project" value="InterPro"/>
</dbReference>